<feature type="transmembrane region" description="Helical" evidence="1">
    <location>
        <begin position="36"/>
        <end position="58"/>
    </location>
</feature>
<organism evidence="2 3">
    <name type="scientific">Shimwellia blattae (strain ATCC 29907 / DSM 4481 / JCM 1650 / NBRC 105725 / CDC 9005-74)</name>
    <name type="common">Escherichia blattae</name>
    <dbReference type="NCBI Taxonomy" id="630626"/>
    <lineage>
        <taxon>Bacteria</taxon>
        <taxon>Pseudomonadati</taxon>
        <taxon>Pseudomonadota</taxon>
        <taxon>Gammaproteobacteria</taxon>
        <taxon>Enterobacterales</taxon>
        <taxon>Enterobacteriaceae</taxon>
        <taxon>Shimwellia</taxon>
    </lineage>
</organism>
<dbReference type="HOGENOM" id="CLU_147415_0_0_6"/>
<feature type="transmembrane region" description="Helical" evidence="1">
    <location>
        <begin position="101"/>
        <end position="120"/>
    </location>
</feature>
<dbReference type="Proteomes" id="UP000001955">
    <property type="component" value="Chromosome"/>
</dbReference>
<dbReference type="InterPro" id="IPR021303">
    <property type="entry name" value="Uncharacterised_YbhQ"/>
</dbReference>
<evidence type="ECO:0000313" key="2">
    <source>
        <dbReference type="EMBL" id="AFJ47696.1"/>
    </source>
</evidence>
<feature type="transmembrane region" description="Helical" evidence="1">
    <location>
        <begin position="7"/>
        <end position="30"/>
    </location>
</feature>
<proteinExistence type="predicted"/>
<dbReference type="RefSeq" id="WP_002439381.1">
    <property type="nucleotide sequence ID" value="NC_017910.1"/>
</dbReference>
<gene>
    <name evidence="2" type="primary">ybhQ</name>
    <name evidence="2" type="ordered locus">EBL_c26100</name>
</gene>
<dbReference type="PATRIC" id="fig|630626.3.peg.2541"/>
<keyword evidence="3" id="KW-1185">Reference proteome</keyword>
<keyword evidence="1" id="KW-1133">Transmembrane helix</keyword>
<name>I2BAZ2_SHIBC</name>
<keyword evidence="1" id="KW-0472">Membrane</keyword>
<reference evidence="2 3" key="1">
    <citation type="journal article" date="2012" name="J. Bacteriol.">
        <title>Complete genome sequence of the B12-producing Shimwellia blattae strain DSM 4481, isolated from a cockroach.</title>
        <authorList>
            <person name="Brzuszkiewicz E."/>
            <person name="Waschkowitz T."/>
            <person name="Wiezer A."/>
            <person name="Daniel R."/>
        </authorList>
    </citation>
    <scope>NUCLEOTIDE SEQUENCE [LARGE SCALE GENOMIC DNA]</scope>
    <source>
        <strain evidence="3">ATCC 29907 / DSM 4481 / JCM 1650 / NBRC 105725 / CDC 9005-74</strain>
    </source>
</reference>
<feature type="transmembrane region" description="Helical" evidence="1">
    <location>
        <begin position="79"/>
        <end position="95"/>
    </location>
</feature>
<dbReference type="KEGG" id="ebt:EBL_c26100"/>
<dbReference type="EMBL" id="CP001560">
    <property type="protein sequence ID" value="AFJ47696.1"/>
    <property type="molecule type" value="Genomic_DNA"/>
</dbReference>
<protein>
    <submittedName>
        <fullName evidence="2">Putative inner membrane protein</fullName>
    </submittedName>
</protein>
<evidence type="ECO:0000313" key="3">
    <source>
        <dbReference type="Proteomes" id="UP000001955"/>
    </source>
</evidence>
<dbReference type="AlphaFoldDB" id="I2BAZ2"/>
<accession>K6VSJ3</accession>
<dbReference type="eggNOG" id="ENOG502ZPQP">
    <property type="taxonomic scope" value="Bacteria"/>
</dbReference>
<evidence type="ECO:0000256" key="1">
    <source>
        <dbReference type="SAM" id="Phobius"/>
    </source>
</evidence>
<accession>I2BAZ2</accession>
<keyword evidence="1" id="KW-0812">Transmembrane</keyword>
<dbReference type="Pfam" id="PF11076">
    <property type="entry name" value="YbhQ"/>
    <property type="match status" value="1"/>
</dbReference>
<dbReference type="OrthoDB" id="6538174at2"/>
<sequence>MKWQQYVRVVTGMSCGQILLHLFVVALLLAGWLHGALVRVGLGLCVLYALTLITMLMLQRHPVGRRRELGDALEELTTTWYFGTAMIALWLISRMLHNPLLLALCGLGLLAGPALLSLLARENRRRSGNLAPKHGIRR</sequence>
<dbReference type="STRING" id="630626.EBL_c26100"/>